<name>A0A841LRP7_9HYPH</name>
<comment type="caution">
    <text evidence="3">The sequence shown here is derived from an EMBL/GenBank/DDBJ whole genome shotgun (WGS) entry which is preliminary data.</text>
</comment>
<reference evidence="3 4" key="1">
    <citation type="submission" date="2020-08" db="EMBL/GenBank/DDBJ databases">
        <title>Genomic Encyclopedia of Type Strains, Phase IV (KMG-IV): sequencing the most valuable type-strain genomes for metagenomic binning, comparative biology and taxonomic classification.</title>
        <authorList>
            <person name="Goeker M."/>
        </authorList>
    </citation>
    <scope>NUCLEOTIDE SEQUENCE [LARGE SCALE GENOMIC DNA]</scope>
    <source>
        <strain evidence="3 4">DSM 22336</strain>
    </source>
</reference>
<dbReference type="Proteomes" id="UP000555393">
    <property type="component" value="Unassembled WGS sequence"/>
</dbReference>
<keyword evidence="2" id="KW-0472">Membrane</keyword>
<gene>
    <name evidence="3" type="ORF">FHS77_001356</name>
</gene>
<evidence type="ECO:0000256" key="1">
    <source>
        <dbReference type="SAM" id="MobiDB-lite"/>
    </source>
</evidence>
<accession>A0A841LRP7</accession>
<keyword evidence="2" id="KW-1133">Transmembrane helix</keyword>
<dbReference type="AlphaFoldDB" id="A0A841LRP7"/>
<evidence type="ECO:0000313" key="4">
    <source>
        <dbReference type="Proteomes" id="UP000555393"/>
    </source>
</evidence>
<dbReference type="RefSeq" id="WP_184221571.1">
    <property type="nucleotide sequence ID" value="NZ_JACIIU010000004.1"/>
</dbReference>
<sequence length="71" mass="7663">MPTLTRLVLVLALIAAAIYGIMLALVTYVEPVQTDIIIKIPAKDLKPVPLSPPAEPDLNRGENDAPTEETQ</sequence>
<keyword evidence="4" id="KW-1185">Reference proteome</keyword>
<protein>
    <submittedName>
        <fullName evidence="3">Uncharacterized protein</fullName>
    </submittedName>
</protein>
<keyword evidence="2" id="KW-0812">Transmembrane</keyword>
<feature type="region of interest" description="Disordered" evidence="1">
    <location>
        <begin position="45"/>
        <end position="71"/>
    </location>
</feature>
<feature type="transmembrane region" description="Helical" evidence="2">
    <location>
        <begin position="7"/>
        <end position="29"/>
    </location>
</feature>
<organism evidence="3 4">
    <name type="scientific">Paenochrobactrum gallinarii</name>
    <dbReference type="NCBI Taxonomy" id="643673"/>
    <lineage>
        <taxon>Bacteria</taxon>
        <taxon>Pseudomonadati</taxon>
        <taxon>Pseudomonadota</taxon>
        <taxon>Alphaproteobacteria</taxon>
        <taxon>Hyphomicrobiales</taxon>
        <taxon>Brucellaceae</taxon>
        <taxon>Paenochrobactrum</taxon>
    </lineage>
</organism>
<evidence type="ECO:0000256" key="2">
    <source>
        <dbReference type="SAM" id="Phobius"/>
    </source>
</evidence>
<evidence type="ECO:0000313" key="3">
    <source>
        <dbReference type="EMBL" id="MBB6260815.1"/>
    </source>
</evidence>
<proteinExistence type="predicted"/>
<dbReference type="EMBL" id="JACIIU010000004">
    <property type="protein sequence ID" value="MBB6260815.1"/>
    <property type="molecule type" value="Genomic_DNA"/>
</dbReference>